<protein>
    <submittedName>
        <fullName evidence="1">Uncharacterized protein</fullName>
    </submittedName>
</protein>
<reference evidence="1 3" key="1">
    <citation type="submission" date="2019-07" db="EMBL/GenBank/DDBJ databases">
        <title>Whole genome shotgun sequence of Aliivibrio fischeri NBRC 101058.</title>
        <authorList>
            <person name="Hosoyama A."/>
            <person name="Uohara A."/>
            <person name="Ohji S."/>
            <person name="Ichikawa N."/>
        </authorList>
    </citation>
    <scope>NUCLEOTIDE SEQUENCE [LARGE SCALE GENOMIC DNA]</scope>
    <source>
        <strain evidence="1 3">NBRC 101058</strain>
    </source>
</reference>
<evidence type="ECO:0000313" key="3">
    <source>
        <dbReference type="Proteomes" id="UP000321787"/>
    </source>
</evidence>
<dbReference type="Proteomes" id="UP000448038">
    <property type="component" value="Unassembled WGS sequence"/>
</dbReference>
<reference evidence="2 4" key="2">
    <citation type="submission" date="2019-11" db="EMBL/GenBank/DDBJ databases">
        <title>Using colonization assays and comparative genomics to discover symbiosis behaviors and factors in Vibrio fischeri.</title>
        <authorList>
            <person name="Bongrand C."/>
            <person name="Moriano-Gutierrez S."/>
            <person name="Arevalo P."/>
            <person name="Mcfall-Ngai M."/>
            <person name="Visick K."/>
            <person name="Polz M.F."/>
            <person name="Ruby E.G."/>
        </authorList>
    </citation>
    <scope>NUCLEOTIDE SEQUENCE [LARGE SCALE GENOMIC DNA]</scope>
    <source>
        <strain evidence="2">Emors.4.1</strain>
        <strain evidence="4">emors.4.1</strain>
    </source>
</reference>
<dbReference type="EMBL" id="BJTZ01000093">
    <property type="protein sequence ID" value="GEK16184.1"/>
    <property type="molecule type" value="Genomic_DNA"/>
</dbReference>
<dbReference type="EMBL" id="WOBN01000102">
    <property type="protein sequence ID" value="MUK51586.1"/>
    <property type="molecule type" value="Genomic_DNA"/>
</dbReference>
<evidence type="ECO:0000313" key="2">
    <source>
        <dbReference type="EMBL" id="MUK51586.1"/>
    </source>
</evidence>
<organism evidence="1 3">
    <name type="scientific">Aliivibrio fischeri</name>
    <name type="common">Vibrio fischeri</name>
    <dbReference type="NCBI Taxonomy" id="668"/>
    <lineage>
        <taxon>Bacteria</taxon>
        <taxon>Pseudomonadati</taxon>
        <taxon>Pseudomonadota</taxon>
        <taxon>Gammaproteobacteria</taxon>
        <taxon>Vibrionales</taxon>
        <taxon>Vibrionaceae</taxon>
        <taxon>Aliivibrio</taxon>
    </lineage>
</organism>
<dbReference type="Proteomes" id="UP000321787">
    <property type="component" value="Unassembled WGS sequence"/>
</dbReference>
<dbReference type="RefSeq" id="WP_146866965.1">
    <property type="nucleotide sequence ID" value="NZ_BJTZ01000093.1"/>
</dbReference>
<gene>
    <name evidence="1" type="ORF">AFI02nite_42200</name>
    <name evidence="2" type="ORF">GNP88_21175</name>
</gene>
<evidence type="ECO:0000313" key="1">
    <source>
        <dbReference type="EMBL" id="GEK16184.1"/>
    </source>
</evidence>
<accession>A0A510UNH4</accession>
<comment type="caution">
    <text evidence="1">The sequence shown here is derived from an EMBL/GenBank/DDBJ whole genome shotgun (WGS) entry which is preliminary data.</text>
</comment>
<sequence>METLITLRIKARTYAQHGGAWNYLVKHLKLHGVSSIVAEWYVECARKRLSELNAYRADREFNRIENALAIGSFGTDNDLEVEAMLCLNRFEHDDSYDPDL</sequence>
<name>A0A510UNH4_ALIFS</name>
<evidence type="ECO:0000313" key="4">
    <source>
        <dbReference type="Proteomes" id="UP000448038"/>
    </source>
</evidence>
<proteinExistence type="predicted"/>
<dbReference type="AlphaFoldDB" id="A0A510UNH4"/>